<evidence type="ECO:0000313" key="3">
    <source>
        <dbReference type="Proteomes" id="UP001361570"/>
    </source>
</evidence>
<keyword evidence="3" id="KW-1185">Reference proteome</keyword>
<comment type="caution">
    <text evidence="2">The sequence shown here is derived from an EMBL/GenBank/DDBJ whole genome shotgun (WGS) entry which is preliminary data.</text>
</comment>
<protein>
    <submittedName>
        <fullName evidence="2">S8 family peptidase</fullName>
    </submittedName>
</protein>
<dbReference type="InterPro" id="IPR036852">
    <property type="entry name" value="Peptidase_S8/S53_dom_sf"/>
</dbReference>
<name>A0ABU8DR87_9ACTN</name>
<evidence type="ECO:0000259" key="1">
    <source>
        <dbReference type="Pfam" id="PF00082"/>
    </source>
</evidence>
<dbReference type="SUPFAM" id="SSF52743">
    <property type="entry name" value="Subtilisin-like"/>
    <property type="match status" value="1"/>
</dbReference>
<dbReference type="InterPro" id="IPR034074">
    <property type="entry name" value="Y4bN_pept_dom"/>
</dbReference>
<proteinExistence type="predicted"/>
<accession>A0ABU8DR87</accession>
<dbReference type="Gene3D" id="3.40.50.200">
    <property type="entry name" value="Peptidase S8/S53 domain"/>
    <property type="match status" value="1"/>
</dbReference>
<dbReference type="InterPro" id="IPR000209">
    <property type="entry name" value="Peptidase_S8/S53_dom"/>
</dbReference>
<dbReference type="Pfam" id="PF00082">
    <property type="entry name" value="Peptidase_S8"/>
    <property type="match status" value="1"/>
</dbReference>
<dbReference type="RefSeq" id="WP_336403507.1">
    <property type="nucleotide sequence ID" value="NZ_JBAPLU010000005.1"/>
</dbReference>
<feature type="domain" description="Peptidase S8/S53" evidence="1">
    <location>
        <begin position="243"/>
        <end position="560"/>
    </location>
</feature>
<dbReference type="EMBL" id="JBAPLU010000005">
    <property type="protein sequence ID" value="MEI4271364.1"/>
    <property type="molecule type" value="Genomic_DNA"/>
</dbReference>
<evidence type="ECO:0000313" key="2">
    <source>
        <dbReference type="EMBL" id="MEI4271364.1"/>
    </source>
</evidence>
<gene>
    <name evidence="2" type="ORF">TEK04_06485</name>
</gene>
<dbReference type="Proteomes" id="UP001361570">
    <property type="component" value="Unassembled WGS sequence"/>
</dbReference>
<dbReference type="CDD" id="cd04847">
    <property type="entry name" value="Peptidases_S8_Subtilisin_like_2"/>
    <property type="match status" value="1"/>
</dbReference>
<reference evidence="2 3" key="1">
    <citation type="submission" date="2024-03" db="EMBL/GenBank/DDBJ databases">
        <title>Draft genome sequence of Klenkia sp. LSe6-5.</title>
        <authorList>
            <person name="Duangmal K."/>
            <person name="Chantavorakit T."/>
        </authorList>
    </citation>
    <scope>NUCLEOTIDE SEQUENCE [LARGE SCALE GENOMIC DNA]</scope>
    <source>
        <strain evidence="2 3">LSe6-5</strain>
    </source>
</reference>
<sequence length="583" mass="63418">MAESIHVADPQLVLVFEGLDEQIDLSAVASRIGIEILFEAEDAMEPTAEFQLLSQQPRNPFITSCLHAVCADQRAFDNLLSLWRAWRSSGEVAHGLSPLRDLFTHLRDIRPWGPQDRLRSIDWDEYFAGRIDDRPHTLEIELWYRHSQTARQLSQQEVTTLVREAGGDVLSSAIIDQIGYHGLKCMVPTQLLRLLASGNYDAVRVVRSANVMYLRIAGQALPIAGEITAAPDVLARAEPSGEPVLCLLDGVPAANHPLLSGRVVVHDPDDLTSRATVDELRHGTWMTSVAVWGDRSADEPPANRPVLVRPVLTPADDTADRVEELPSDALVPDLMWRTFRELFDGSDGQAPVGEGIAVVNISAGDPASPFDTILSSWARMIDWLSYEYGVLVIVSAGNHPHLNLAPATSVTIAALEGDERRIATLEALHRQQHDRRLLAPAESVNSLTVGAVHQDRSDEPARGYGVDPSDGLRCISPISPIGRGYRRSIKPDLATDGGRVVFRGGVVPQDAIVFTGRSANGPGIRVAAPAHGTETFIAGTSPAAALISRRAARLHDVIESIAVSEGISRRQRGSSRFLVRGKT</sequence>
<organism evidence="2 3">
    <name type="scientific">Klenkia sesuvii</name>
    <dbReference type="NCBI Taxonomy" id="3103137"/>
    <lineage>
        <taxon>Bacteria</taxon>
        <taxon>Bacillati</taxon>
        <taxon>Actinomycetota</taxon>
        <taxon>Actinomycetes</taxon>
        <taxon>Geodermatophilales</taxon>
        <taxon>Geodermatophilaceae</taxon>
        <taxon>Klenkia</taxon>
    </lineage>
</organism>